<sequence>MHAKQPSNSSETSKAPCRIEVRGVSKAFGDRAKEALELAQQNVSKTEILKETGAVLAIDNVSFSVEVGEIFVVMGLSGSGKSTLVRCLNRLHDPTVGTIEIDGEDILQASEARLRELRLGKITMVFQHFALLPHRTVAENVEYGLKMRGMGKAERREKALKTLENVGLAGWGDRYPHNLSGGMQQRVGLARALALDPEILLMDEPFSALDPLIRRDMQGELIELQRRYKTTIIFITHDLNEALTLGDHVAVMKDGRLSQVGKPAQIVLNPADDYVAAFTHDIDRGRVLPVRTAIRKTVDQAALEALVEGGAATIEGHRPLHEAFSLVADGKPVVVRGGDGSLEGCFDAMDMTAVLAGQERMSQEGVSP</sequence>
<keyword evidence="3 5" id="KW-0547">Nucleotide-binding</keyword>
<dbReference type="InterPro" id="IPR017871">
    <property type="entry name" value="ABC_transporter-like_CS"/>
</dbReference>
<organism evidence="7 8">
    <name type="scientific">Aquamicrobium segne</name>
    <dbReference type="NCBI Taxonomy" id="469547"/>
    <lineage>
        <taxon>Bacteria</taxon>
        <taxon>Pseudomonadati</taxon>
        <taxon>Pseudomonadota</taxon>
        <taxon>Alphaproteobacteria</taxon>
        <taxon>Hyphomicrobiales</taxon>
        <taxon>Phyllobacteriaceae</taxon>
        <taxon>Aquamicrobium</taxon>
    </lineage>
</organism>
<reference evidence="8" key="1">
    <citation type="journal article" date="2019" name="Int. J. Syst. Evol. Microbiol.">
        <title>The Global Catalogue of Microorganisms (GCM) 10K type strain sequencing project: providing services to taxonomists for standard genome sequencing and annotation.</title>
        <authorList>
            <consortium name="The Broad Institute Genomics Platform"/>
            <consortium name="The Broad Institute Genome Sequencing Center for Infectious Disease"/>
            <person name="Wu L."/>
            <person name="Ma J."/>
        </authorList>
    </citation>
    <scope>NUCLEOTIDE SEQUENCE [LARGE SCALE GENOMIC DNA]</scope>
    <source>
        <strain evidence="8">CGMCC 4.1415</strain>
    </source>
</reference>
<evidence type="ECO:0000256" key="5">
    <source>
        <dbReference type="RuleBase" id="RU369116"/>
    </source>
</evidence>
<gene>
    <name evidence="7" type="ORF">ACFPLB_07750</name>
</gene>
<dbReference type="CDD" id="cd03294">
    <property type="entry name" value="ABC_Pro_Gly_Betaine"/>
    <property type="match status" value="1"/>
</dbReference>
<dbReference type="GO" id="GO:0005524">
    <property type="term" value="F:ATP binding"/>
    <property type="evidence" value="ECO:0007669"/>
    <property type="project" value="UniProtKB-KW"/>
</dbReference>
<keyword evidence="8" id="KW-1185">Reference proteome</keyword>
<dbReference type="PROSITE" id="PS00211">
    <property type="entry name" value="ABC_TRANSPORTER_1"/>
    <property type="match status" value="1"/>
</dbReference>
<keyword evidence="5" id="KW-0997">Cell inner membrane</keyword>
<keyword evidence="4 5" id="KW-0067">ATP-binding</keyword>
<keyword evidence="2 5" id="KW-0813">Transport</keyword>
<dbReference type="PANTHER" id="PTHR43869:SF1">
    <property type="entry name" value="GLYCINE BETAINE_PROLINE BETAINE TRANSPORT SYSTEM ATP-BINDING PROTEIN PROV"/>
    <property type="match status" value="1"/>
</dbReference>
<comment type="subcellular location">
    <subcellularLocation>
        <location evidence="5">Cell inner membrane</location>
        <topology evidence="5">Peripheral membrane protein</topology>
    </subcellularLocation>
</comment>
<comment type="subunit">
    <text evidence="5">The complex is probably composed of two ATP-binding proteins, two transmembrane proteins and a solute-binding protein.</text>
</comment>
<dbReference type="PROSITE" id="PS50893">
    <property type="entry name" value="ABC_TRANSPORTER_2"/>
    <property type="match status" value="1"/>
</dbReference>
<dbReference type="EC" id="7.6.2.9" evidence="5"/>
<evidence type="ECO:0000256" key="3">
    <source>
        <dbReference type="ARBA" id="ARBA00022741"/>
    </source>
</evidence>
<comment type="catalytic activity">
    <reaction evidence="5">
        <text>a quaternary ammonium(out) + ATP + H2O = a quaternary ammonium(in) + ADP + phosphate + H(+)</text>
        <dbReference type="Rhea" id="RHEA:11036"/>
        <dbReference type="ChEBI" id="CHEBI:15377"/>
        <dbReference type="ChEBI" id="CHEBI:15378"/>
        <dbReference type="ChEBI" id="CHEBI:30616"/>
        <dbReference type="ChEBI" id="CHEBI:35267"/>
        <dbReference type="ChEBI" id="CHEBI:43474"/>
        <dbReference type="ChEBI" id="CHEBI:456216"/>
    </reaction>
</comment>
<evidence type="ECO:0000313" key="7">
    <source>
        <dbReference type="EMBL" id="MFC5385857.1"/>
    </source>
</evidence>
<dbReference type="InterPro" id="IPR027417">
    <property type="entry name" value="P-loop_NTPase"/>
</dbReference>
<evidence type="ECO:0000256" key="1">
    <source>
        <dbReference type="ARBA" id="ARBA00005417"/>
    </source>
</evidence>
<evidence type="ECO:0000313" key="8">
    <source>
        <dbReference type="Proteomes" id="UP001596016"/>
    </source>
</evidence>
<comment type="caution">
    <text evidence="7">The sequence shown here is derived from an EMBL/GenBank/DDBJ whole genome shotgun (WGS) entry which is preliminary data.</text>
</comment>
<dbReference type="InterPro" id="IPR005892">
    <property type="entry name" value="Gly-betaine_transp_ATP-bd"/>
</dbReference>
<dbReference type="Gene3D" id="3.40.50.300">
    <property type="entry name" value="P-loop containing nucleotide triphosphate hydrolases"/>
    <property type="match status" value="1"/>
</dbReference>
<keyword evidence="5" id="KW-1003">Cell membrane</keyword>
<dbReference type="EMBL" id="JBHSLL010000019">
    <property type="protein sequence ID" value="MFC5385857.1"/>
    <property type="molecule type" value="Genomic_DNA"/>
</dbReference>
<accession>A0ABW0GY63</accession>
<protein>
    <recommendedName>
        <fullName evidence="5">Quaternary amine transport ATP-binding protein</fullName>
        <ecNumber evidence="5">7.6.2.9</ecNumber>
    </recommendedName>
</protein>
<dbReference type="InterPro" id="IPR003439">
    <property type="entry name" value="ABC_transporter-like_ATP-bd"/>
</dbReference>
<dbReference type="Pfam" id="PF00005">
    <property type="entry name" value="ABC_tran"/>
    <property type="match status" value="1"/>
</dbReference>
<evidence type="ECO:0000259" key="6">
    <source>
        <dbReference type="PROSITE" id="PS50893"/>
    </source>
</evidence>
<evidence type="ECO:0000256" key="4">
    <source>
        <dbReference type="ARBA" id="ARBA00022840"/>
    </source>
</evidence>
<dbReference type="RefSeq" id="WP_378228790.1">
    <property type="nucleotide sequence ID" value="NZ_JBHSLL010000019.1"/>
</dbReference>
<feature type="domain" description="ABC transporter" evidence="6">
    <location>
        <begin position="38"/>
        <end position="279"/>
    </location>
</feature>
<dbReference type="SUPFAM" id="SSF52540">
    <property type="entry name" value="P-loop containing nucleoside triphosphate hydrolases"/>
    <property type="match status" value="1"/>
</dbReference>
<keyword evidence="5" id="KW-0472">Membrane</keyword>
<proteinExistence type="inferred from homology"/>
<dbReference type="InterPro" id="IPR051921">
    <property type="entry name" value="ABC_osmolyte_uptake_ATP-bind"/>
</dbReference>
<dbReference type="NCBIfam" id="TIGR01186">
    <property type="entry name" value="proV"/>
    <property type="match status" value="1"/>
</dbReference>
<comment type="similarity">
    <text evidence="1 5">Belongs to the ABC transporter superfamily.</text>
</comment>
<dbReference type="SMART" id="SM00382">
    <property type="entry name" value="AAA"/>
    <property type="match status" value="1"/>
</dbReference>
<dbReference type="PANTHER" id="PTHR43869">
    <property type="entry name" value="GLYCINE BETAINE/PROLINE BETAINE TRANSPORT SYSTEM ATP-BINDING PROTEIN PROV"/>
    <property type="match status" value="1"/>
</dbReference>
<evidence type="ECO:0000256" key="2">
    <source>
        <dbReference type="ARBA" id="ARBA00022448"/>
    </source>
</evidence>
<name>A0ABW0GY63_9HYPH</name>
<dbReference type="Proteomes" id="UP001596016">
    <property type="component" value="Unassembled WGS sequence"/>
</dbReference>
<dbReference type="InterPro" id="IPR003593">
    <property type="entry name" value="AAA+_ATPase"/>
</dbReference>